<dbReference type="EMBL" id="ML979133">
    <property type="protein sequence ID" value="KAF1918819.1"/>
    <property type="molecule type" value="Genomic_DNA"/>
</dbReference>
<evidence type="ECO:0000313" key="1">
    <source>
        <dbReference type="EMBL" id="KAF1918819.1"/>
    </source>
</evidence>
<protein>
    <submittedName>
        <fullName evidence="1">Uncharacterized protein</fullName>
    </submittedName>
</protein>
<sequence>MVILFPRTKKIHLVASIPSFHFVLLHCNALSAFFASNTQLPHSNKQSLYFPVRRHYRNPWAYNHSDA</sequence>
<keyword evidence="2" id="KW-1185">Reference proteome</keyword>
<gene>
    <name evidence="1" type="ORF">BDU57DRAFT_121159</name>
</gene>
<accession>A0A6A5QTV2</accession>
<dbReference type="AlphaFoldDB" id="A0A6A5QTV2"/>
<proteinExistence type="predicted"/>
<dbReference type="Proteomes" id="UP000800096">
    <property type="component" value="Unassembled WGS sequence"/>
</dbReference>
<reference evidence="1" key="1">
    <citation type="journal article" date="2020" name="Stud. Mycol.">
        <title>101 Dothideomycetes genomes: a test case for predicting lifestyles and emergence of pathogens.</title>
        <authorList>
            <person name="Haridas S."/>
            <person name="Albert R."/>
            <person name="Binder M."/>
            <person name="Bloem J."/>
            <person name="Labutti K."/>
            <person name="Salamov A."/>
            <person name="Andreopoulos B."/>
            <person name="Baker S."/>
            <person name="Barry K."/>
            <person name="Bills G."/>
            <person name="Bluhm B."/>
            <person name="Cannon C."/>
            <person name="Castanera R."/>
            <person name="Culley D."/>
            <person name="Daum C."/>
            <person name="Ezra D."/>
            <person name="Gonzalez J."/>
            <person name="Henrissat B."/>
            <person name="Kuo A."/>
            <person name="Liang C."/>
            <person name="Lipzen A."/>
            <person name="Lutzoni F."/>
            <person name="Magnuson J."/>
            <person name="Mondo S."/>
            <person name="Nolan M."/>
            <person name="Ohm R."/>
            <person name="Pangilinan J."/>
            <person name="Park H.-J."/>
            <person name="Ramirez L."/>
            <person name="Alfaro M."/>
            <person name="Sun H."/>
            <person name="Tritt A."/>
            <person name="Yoshinaga Y."/>
            <person name="Zwiers L.-H."/>
            <person name="Turgeon B."/>
            <person name="Goodwin S."/>
            <person name="Spatafora J."/>
            <person name="Crous P."/>
            <person name="Grigoriev I."/>
        </authorList>
    </citation>
    <scope>NUCLEOTIDE SEQUENCE</scope>
    <source>
        <strain evidence="1">HMLAC05119</strain>
    </source>
</reference>
<name>A0A6A5QTV2_AMPQU</name>
<organism evidence="1 2">
    <name type="scientific">Ampelomyces quisqualis</name>
    <name type="common">Powdery mildew agent</name>
    <dbReference type="NCBI Taxonomy" id="50730"/>
    <lineage>
        <taxon>Eukaryota</taxon>
        <taxon>Fungi</taxon>
        <taxon>Dikarya</taxon>
        <taxon>Ascomycota</taxon>
        <taxon>Pezizomycotina</taxon>
        <taxon>Dothideomycetes</taxon>
        <taxon>Pleosporomycetidae</taxon>
        <taxon>Pleosporales</taxon>
        <taxon>Pleosporineae</taxon>
        <taxon>Phaeosphaeriaceae</taxon>
        <taxon>Ampelomyces</taxon>
    </lineage>
</organism>
<evidence type="ECO:0000313" key="2">
    <source>
        <dbReference type="Proteomes" id="UP000800096"/>
    </source>
</evidence>